<dbReference type="PANTHER" id="PTHR43751:SF1">
    <property type="entry name" value="SULFATASE ATSG-RELATED"/>
    <property type="match status" value="1"/>
</dbReference>
<name>A0A382Z008_9ZZZZ</name>
<evidence type="ECO:0000313" key="2">
    <source>
        <dbReference type="EMBL" id="SVD88529.1"/>
    </source>
</evidence>
<sequence length="193" mass="21187">MKSIIRKIIIFCVAPFALQAESQRPNILFAIADDWGFGHASAYGAKWVNTPAFDRVAKEGILFTRAYTPNAKCAPSRAIILTGRYSWQLESAANHQNIFPSKFGSYVEVLAANGYTTGYTGKGWGPGIANDATGKRRNITGKAWSAKKAKPPARAISNNDYSGNFAAFLNAAPKGKPWCFWYGTTEPHRAYEK</sequence>
<accession>A0A382Z008</accession>
<organism evidence="2">
    <name type="scientific">marine metagenome</name>
    <dbReference type="NCBI Taxonomy" id="408172"/>
    <lineage>
        <taxon>unclassified sequences</taxon>
        <taxon>metagenomes</taxon>
        <taxon>ecological metagenomes</taxon>
    </lineage>
</organism>
<feature type="non-terminal residue" evidence="2">
    <location>
        <position position="193"/>
    </location>
</feature>
<reference evidence="2" key="1">
    <citation type="submission" date="2018-05" db="EMBL/GenBank/DDBJ databases">
        <authorList>
            <person name="Lanie J.A."/>
            <person name="Ng W.-L."/>
            <person name="Kazmierczak K.M."/>
            <person name="Andrzejewski T.M."/>
            <person name="Davidsen T.M."/>
            <person name="Wayne K.J."/>
            <person name="Tettelin H."/>
            <person name="Glass J.I."/>
            <person name="Rusch D."/>
            <person name="Podicherti R."/>
            <person name="Tsui H.-C.T."/>
            <person name="Winkler M.E."/>
        </authorList>
    </citation>
    <scope>NUCLEOTIDE SEQUENCE</scope>
</reference>
<dbReference type="PANTHER" id="PTHR43751">
    <property type="entry name" value="SULFATASE"/>
    <property type="match status" value="1"/>
</dbReference>
<proteinExistence type="predicted"/>
<dbReference type="SUPFAM" id="SSF53649">
    <property type="entry name" value="Alkaline phosphatase-like"/>
    <property type="match status" value="1"/>
</dbReference>
<protein>
    <recommendedName>
        <fullName evidence="1">Sulfatase N-terminal domain-containing protein</fullName>
    </recommendedName>
</protein>
<dbReference type="Pfam" id="PF00884">
    <property type="entry name" value="Sulfatase"/>
    <property type="match status" value="1"/>
</dbReference>
<dbReference type="InterPro" id="IPR017850">
    <property type="entry name" value="Alkaline_phosphatase_core_sf"/>
</dbReference>
<feature type="domain" description="Sulfatase N-terminal" evidence="1">
    <location>
        <begin position="25"/>
        <end position="191"/>
    </location>
</feature>
<dbReference type="Gene3D" id="3.40.720.10">
    <property type="entry name" value="Alkaline Phosphatase, subunit A"/>
    <property type="match status" value="1"/>
</dbReference>
<gene>
    <name evidence="2" type="ORF">METZ01_LOCUS441383</name>
</gene>
<evidence type="ECO:0000259" key="1">
    <source>
        <dbReference type="Pfam" id="PF00884"/>
    </source>
</evidence>
<dbReference type="InterPro" id="IPR052701">
    <property type="entry name" value="GAG_Ulvan_Degrading_Sulfatases"/>
</dbReference>
<dbReference type="EMBL" id="UINC01179705">
    <property type="protein sequence ID" value="SVD88529.1"/>
    <property type="molecule type" value="Genomic_DNA"/>
</dbReference>
<dbReference type="InterPro" id="IPR000917">
    <property type="entry name" value="Sulfatase_N"/>
</dbReference>
<dbReference type="AlphaFoldDB" id="A0A382Z008"/>